<dbReference type="Pfam" id="PF00788">
    <property type="entry name" value="RA"/>
    <property type="match status" value="1"/>
</dbReference>
<dbReference type="EC" id="3.1.4.11" evidence="1"/>
<dbReference type="PROSITE" id="PS50200">
    <property type="entry name" value="RA"/>
    <property type="match status" value="1"/>
</dbReference>
<dbReference type="Gene3D" id="3.10.20.90">
    <property type="entry name" value="Phosphatidylinositol 3-kinase Catalytic Subunit, Chain A, domain 1"/>
    <property type="match status" value="1"/>
</dbReference>
<comment type="catalytic activity">
    <reaction evidence="1">
        <text>a 1,2-diacyl-sn-glycero-3-phospho-(1D-myo-inositol-4,5-bisphosphate) + H2O = 1D-myo-inositol 1,4,5-trisphosphate + a 1,2-diacyl-sn-glycerol + H(+)</text>
        <dbReference type="Rhea" id="RHEA:33179"/>
        <dbReference type="ChEBI" id="CHEBI:15377"/>
        <dbReference type="ChEBI" id="CHEBI:15378"/>
        <dbReference type="ChEBI" id="CHEBI:17815"/>
        <dbReference type="ChEBI" id="CHEBI:58456"/>
        <dbReference type="ChEBI" id="CHEBI:203600"/>
        <dbReference type="EC" id="3.1.4.11"/>
    </reaction>
</comment>
<dbReference type="Pfam" id="PF09279">
    <property type="entry name" value="EF-hand_like"/>
    <property type="match status" value="1"/>
</dbReference>
<dbReference type="SMART" id="SM00149">
    <property type="entry name" value="PLCYc"/>
    <property type="match status" value="1"/>
</dbReference>
<feature type="domain" description="Ras-associating" evidence="4">
    <location>
        <begin position="587"/>
        <end position="684"/>
    </location>
</feature>
<dbReference type="InterPro" id="IPR017946">
    <property type="entry name" value="PLC-like_Pdiesterase_TIM-brl"/>
</dbReference>
<reference evidence="5 6" key="1">
    <citation type="submission" date="2022-12" db="EMBL/GenBank/DDBJ databases">
        <title>Chromosome-level genome of Tegillarca granosa.</title>
        <authorList>
            <person name="Kim J."/>
        </authorList>
    </citation>
    <scope>NUCLEOTIDE SEQUENCE [LARGE SCALE GENOMIC DNA]</scope>
    <source>
        <strain evidence="5">Teg-2019</strain>
        <tissue evidence="5">Adductor muscle</tissue>
    </source>
</reference>
<evidence type="ECO:0000313" key="5">
    <source>
        <dbReference type="EMBL" id="KAJ8317113.1"/>
    </source>
</evidence>
<dbReference type="PANTHER" id="PTHR10336">
    <property type="entry name" value="PHOSPHOINOSITIDE-SPECIFIC PHOSPHOLIPASE C FAMILY PROTEIN"/>
    <property type="match status" value="1"/>
</dbReference>
<accession>A0ABQ9FN42</accession>
<dbReference type="InterPro" id="IPR001192">
    <property type="entry name" value="PI-PLC_fam"/>
</dbReference>
<dbReference type="CDD" id="cd17114">
    <property type="entry name" value="RA_PLC-epsilon"/>
    <property type="match status" value="1"/>
</dbReference>
<dbReference type="SMART" id="SM00314">
    <property type="entry name" value="RA"/>
    <property type="match status" value="1"/>
</dbReference>
<name>A0ABQ9FN42_TEGGR</name>
<dbReference type="PROSITE" id="PS50007">
    <property type="entry name" value="PIPLC_X_DOMAIN"/>
    <property type="match status" value="1"/>
</dbReference>
<evidence type="ECO:0000259" key="4">
    <source>
        <dbReference type="PROSITE" id="PS50200"/>
    </source>
</evidence>
<keyword evidence="1" id="KW-0442">Lipid degradation</keyword>
<comment type="caution">
    <text evidence="5">The sequence shown here is derived from an EMBL/GenBank/DDBJ whole genome shotgun (WGS) entry which is preliminary data.</text>
</comment>
<feature type="region of interest" description="Disordered" evidence="2">
    <location>
        <begin position="377"/>
        <end position="398"/>
    </location>
</feature>
<keyword evidence="6" id="KW-1185">Reference proteome</keyword>
<gene>
    <name evidence="5" type="ORF">KUTeg_005017</name>
</gene>
<dbReference type="InterPro" id="IPR015359">
    <property type="entry name" value="PLC_EF-hand-like"/>
</dbReference>
<evidence type="ECO:0000256" key="1">
    <source>
        <dbReference type="RuleBase" id="RU361133"/>
    </source>
</evidence>
<organism evidence="5 6">
    <name type="scientific">Tegillarca granosa</name>
    <name type="common">Malaysian cockle</name>
    <name type="synonym">Anadara granosa</name>
    <dbReference type="NCBI Taxonomy" id="220873"/>
    <lineage>
        <taxon>Eukaryota</taxon>
        <taxon>Metazoa</taxon>
        <taxon>Spiralia</taxon>
        <taxon>Lophotrochozoa</taxon>
        <taxon>Mollusca</taxon>
        <taxon>Bivalvia</taxon>
        <taxon>Autobranchia</taxon>
        <taxon>Pteriomorphia</taxon>
        <taxon>Arcoida</taxon>
        <taxon>Arcoidea</taxon>
        <taxon>Arcidae</taxon>
        <taxon>Tegillarca</taxon>
    </lineage>
</organism>
<keyword evidence="1" id="KW-0443">Lipid metabolism</keyword>
<dbReference type="InterPro" id="IPR011992">
    <property type="entry name" value="EF-hand-dom_pair"/>
</dbReference>
<dbReference type="Gene3D" id="3.20.20.190">
    <property type="entry name" value="Phosphatidylinositol (PI) phosphodiesterase"/>
    <property type="match status" value="1"/>
</dbReference>
<dbReference type="InterPro" id="IPR000909">
    <property type="entry name" value="PLipase_C_PInositol-sp_X_dom"/>
</dbReference>
<dbReference type="Gene3D" id="1.10.238.10">
    <property type="entry name" value="EF-hand"/>
    <property type="match status" value="1"/>
</dbReference>
<dbReference type="EMBL" id="JARBDR010000246">
    <property type="protein sequence ID" value="KAJ8317113.1"/>
    <property type="molecule type" value="Genomic_DNA"/>
</dbReference>
<dbReference type="SUPFAM" id="SSF54236">
    <property type="entry name" value="Ubiquitin-like"/>
    <property type="match status" value="1"/>
</dbReference>
<dbReference type="InterPro" id="IPR000159">
    <property type="entry name" value="RA_dom"/>
</dbReference>
<dbReference type="Pfam" id="PF00388">
    <property type="entry name" value="PI-PLC-X"/>
    <property type="match status" value="1"/>
</dbReference>
<dbReference type="SUPFAM" id="SSF51695">
    <property type="entry name" value="PLC-like phosphodiesterases"/>
    <property type="match status" value="1"/>
</dbReference>
<dbReference type="InterPro" id="IPR001711">
    <property type="entry name" value="PLipase_C_Pinositol-sp_Y"/>
</dbReference>
<dbReference type="PANTHER" id="PTHR10336:SF6">
    <property type="entry name" value="1-PHOSPHATIDYLINOSITOL 4,5-BISPHOSPHATE PHOSPHODIESTERASE EPSILON-1"/>
    <property type="match status" value="1"/>
</dbReference>
<proteinExistence type="predicted"/>
<dbReference type="Proteomes" id="UP001217089">
    <property type="component" value="Unassembled WGS sequence"/>
</dbReference>
<dbReference type="PROSITE" id="PS50008">
    <property type="entry name" value="PIPLC_Y_DOMAIN"/>
    <property type="match status" value="1"/>
</dbReference>
<keyword evidence="1" id="KW-0378">Hydrolase</keyword>
<evidence type="ECO:0000256" key="2">
    <source>
        <dbReference type="SAM" id="MobiDB-lite"/>
    </source>
</evidence>
<protein>
    <recommendedName>
        <fullName evidence="1">Phosphoinositide phospholipase C</fullName>
        <ecNumber evidence="1">3.1.4.11</ecNumber>
    </recommendedName>
</protein>
<dbReference type="PRINTS" id="PR00390">
    <property type="entry name" value="PHPHLIPASEC"/>
</dbReference>
<evidence type="ECO:0000259" key="3">
    <source>
        <dbReference type="PROSITE" id="PS50008"/>
    </source>
</evidence>
<sequence length="717" mass="82813">MTFLDFVDLFKSFGLRCRRDLKDLFEQFATTIKQFSKDTTDKQVQYQDNLTMENDTCIITRNSAYDLTKDNVQRRKICDAVAVASIVSNCAGVDSAQNRCLGLKEFREFLEDYQEEHLDDESIIHLIQRHEPDPLTRRNNCLSFEGFARYLMDKDNYAYPYERTRHNDEDMDHPLSHYYIASSHNTYLTGHQLKGESSVELYSQVSVLLMGCRCVELDCWDGDDGMPVIYHGHTLTTKISFKSSLHFHDYTFQAVIEAINKSAFVVSPYPVVLSLENHCSIPQQIKMSQICHDVFGEKLVTSFLFESDFCEDPQLPSPSQLKYKILVKNKKSRDHEGYFLKKVLFKMLICNLTLLSRINLYFLVVLHVAKEMRQDSQESQIADGEDKLHMPGPSARSRADSFVEYTASSSGSFGERLRPKSQPELDWQFDDDIPVSRPTIPLKKQKKTSQIAKELSDLVVYLQAVKFRFYFVYYLNIDTHTERQLMRTYPTGMRIDSSNFNPVIFWAFGLQMVALNYQTEDTAMALNIAMFEQNSRSGYVLKPAVMWDKSHMMYNHFNPWDKEFDGLHATILTLHLLGPLGTKVKRRMFFISVFGVNSPDEYVILKVTQDTSVYDTIAQALNKAGRAEEKVSDFVLVEDVQSGWGKKDQDRTSAQRILDISEKVLQAQNKWKGAGKFILRKLSDDPSSRAWMTTMLSREQKVNVYSNPIKNKRNVQT</sequence>
<dbReference type="InterPro" id="IPR029071">
    <property type="entry name" value="Ubiquitin-like_domsf"/>
</dbReference>
<evidence type="ECO:0000313" key="6">
    <source>
        <dbReference type="Proteomes" id="UP001217089"/>
    </source>
</evidence>
<dbReference type="SUPFAM" id="SSF47473">
    <property type="entry name" value="EF-hand"/>
    <property type="match status" value="1"/>
</dbReference>
<dbReference type="SMART" id="SM00148">
    <property type="entry name" value="PLCXc"/>
    <property type="match status" value="1"/>
</dbReference>
<dbReference type="Pfam" id="PF00387">
    <property type="entry name" value="PI-PLC-Y"/>
    <property type="match status" value="1"/>
</dbReference>
<feature type="domain" description="PI-PLC Y-box" evidence="3">
    <location>
        <begin position="480"/>
        <end position="546"/>
    </location>
</feature>